<dbReference type="GO" id="GO:0008270">
    <property type="term" value="F:zinc ion binding"/>
    <property type="evidence" value="ECO:0007669"/>
    <property type="project" value="InterPro"/>
</dbReference>
<dbReference type="PROSITE" id="PS00059">
    <property type="entry name" value="ADH_ZINC"/>
    <property type="match status" value="1"/>
</dbReference>
<gene>
    <name evidence="7" type="ORF">MST27_00815</name>
</gene>
<evidence type="ECO:0000256" key="4">
    <source>
        <dbReference type="ARBA" id="ARBA00023002"/>
    </source>
</evidence>
<dbReference type="EMBL" id="JALGRD010000001">
    <property type="protein sequence ID" value="MCJ0971908.1"/>
    <property type="molecule type" value="Genomic_DNA"/>
</dbReference>
<dbReference type="InterPro" id="IPR011032">
    <property type="entry name" value="GroES-like_sf"/>
</dbReference>
<proteinExistence type="inferred from homology"/>
<dbReference type="AlphaFoldDB" id="A0A9X1VZY0"/>
<evidence type="ECO:0000256" key="5">
    <source>
        <dbReference type="RuleBase" id="RU361277"/>
    </source>
</evidence>
<dbReference type="Proteomes" id="UP001139682">
    <property type="component" value="Unassembled WGS sequence"/>
</dbReference>
<dbReference type="GO" id="GO:0016616">
    <property type="term" value="F:oxidoreductase activity, acting on the CH-OH group of donors, NAD or NADP as acceptor"/>
    <property type="evidence" value="ECO:0007669"/>
    <property type="project" value="UniProtKB-ARBA"/>
</dbReference>
<feature type="domain" description="Enoyl reductase (ER)" evidence="6">
    <location>
        <begin position="8"/>
        <end position="387"/>
    </location>
</feature>
<dbReference type="Pfam" id="PF00107">
    <property type="entry name" value="ADH_zinc_N"/>
    <property type="match status" value="1"/>
</dbReference>
<dbReference type="Pfam" id="PF08240">
    <property type="entry name" value="ADH_N"/>
    <property type="match status" value="1"/>
</dbReference>
<evidence type="ECO:0000313" key="8">
    <source>
        <dbReference type="Proteomes" id="UP001139682"/>
    </source>
</evidence>
<sequence length="389" mass="42336">MRALTWQGPNRLQVDTVPDPEIVNPKDVILKVIMSSVCGSDLHLVDGYVPTMHPGDILGHEFFGEVVETGAAVTRFSRGDRVIAISIIGCGECSHCQASNFNCCDNSNPNSPETELAYGYTCSGIFGYSHAFGGYAGSHATYIRVPYAEVNLFKVPDGISDEQAVFVSDAVPTGYFGADQADIQPGDTVAVWGCGGVGQMAIRSAYLMGAERVIAIDRFSDRLTLAERMAGAIPLNYETTDVHEALLELTGGRGPDRCIDAVGMEAHGTGIEEVYDKAKQQLRLHTERGVALRQAIHSCRKAGTVSVLGVYGGLMDKFPMGAIVNKALTLRSGQQPGQRYAERIFQHILEGELDPSYLLTHPMDLEQSPEGYRLFKHKTERCMRAVFKP</sequence>
<dbReference type="Gene3D" id="3.90.180.10">
    <property type="entry name" value="Medium-chain alcohol dehydrogenases, catalytic domain"/>
    <property type="match status" value="1"/>
</dbReference>
<comment type="similarity">
    <text evidence="5">Belongs to the zinc-containing alcohol dehydrogenase family.</text>
</comment>
<dbReference type="PANTHER" id="PTHR42813:SF2">
    <property type="entry name" value="DEHYDROGENASE, ZINC-CONTAINING, PUTATIVE (AFU_ORTHOLOGUE AFUA_2G02810)-RELATED"/>
    <property type="match status" value="1"/>
</dbReference>
<name>A0A9X1VZY0_9GAMM</name>
<dbReference type="CDD" id="cd08283">
    <property type="entry name" value="FDH_like_1"/>
    <property type="match status" value="1"/>
</dbReference>
<keyword evidence="8" id="KW-1185">Reference proteome</keyword>
<keyword evidence="4" id="KW-0560">Oxidoreductase</keyword>
<evidence type="ECO:0000256" key="3">
    <source>
        <dbReference type="ARBA" id="ARBA00022833"/>
    </source>
</evidence>
<dbReference type="SUPFAM" id="SSF51735">
    <property type="entry name" value="NAD(P)-binding Rossmann-fold domains"/>
    <property type="match status" value="1"/>
</dbReference>
<comment type="caution">
    <text evidence="7">The sequence shown here is derived from an EMBL/GenBank/DDBJ whole genome shotgun (WGS) entry which is preliminary data.</text>
</comment>
<dbReference type="InterPro" id="IPR020843">
    <property type="entry name" value="ER"/>
</dbReference>
<evidence type="ECO:0000313" key="7">
    <source>
        <dbReference type="EMBL" id="MCJ0971908.1"/>
    </source>
</evidence>
<dbReference type="InterPro" id="IPR013149">
    <property type="entry name" value="ADH-like_C"/>
</dbReference>
<dbReference type="PANTHER" id="PTHR42813">
    <property type="entry name" value="ZINC-TYPE ALCOHOL DEHYDROGENASE-LIKE"/>
    <property type="match status" value="1"/>
</dbReference>
<dbReference type="InterPro" id="IPR013154">
    <property type="entry name" value="ADH-like_N"/>
</dbReference>
<comment type="cofactor">
    <cofactor evidence="1 5">
        <name>Zn(2+)</name>
        <dbReference type="ChEBI" id="CHEBI:29105"/>
    </cofactor>
</comment>
<dbReference type="Gene3D" id="3.40.50.720">
    <property type="entry name" value="NAD(P)-binding Rossmann-like Domain"/>
    <property type="match status" value="1"/>
</dbReference>
<organism evidence="7 8">
    <name type="scientific">Stutzerimonas marianensis</name>
    <dbReference type="NCBI Taxonomy" id="2929513"/>
    <lineage>
        <taxon>Bacteria</taxon>
        <taxon>Pseudomonadati</taxon>
        <taxon>Pseudomonadota</taxon>
        <taxon>Gammaproteobacteria</taxon>
        <taxon>Pseudomonadales</taxon>
        <taxon>Pseudomonadaceae</taxon>
        <taxon>Stutzerimonas</taxon>
    </lineage>
</organism>
<evidence type="ECO:0000256" key="2">
    <source>
        <dbReference type="ARBA" id="ARBA00022723"/>
    </source>
</evidence>
<protein>
    <submittedName>
        <fullName evidence="7">Glutathione-dependent formaldehyde dehydrogenase</fullName>
    </submittedName>
</protein>
<keyword evidence="3 5" id="KW-0862">Zinc</keyword>
<dbReference type="InterPro" id="IPR036291">
    <property type="entry name" value="NAD(P)-bd_dom_sf"/>
</dbReference>
<dbReference type="RefSeq" id="WP_243604107.1">
    <property type="nucleotide sequence ID" value="NZ_JALGRD010000001.1"/>
</dbReference>
<accession>A0A9X1VZY0</accession>
<dbReference type="SUPFAM" id="SSF50129">
    <property type="entry name" value="GroES-like"/>
    <property type="match status" value="1"/>
</dbReference>
<dbReference type="InterPro" id="IPR002328">
    <property type="entry name" value="ADH_Zn_CS"/>
</dbReference>
<reference evidence="7" key="1">
    <citation type="submission" date="2022-03" db="EMBL/GenBank/DDBJ databases">
        <title>Pseudomonas marianensis sp. nov., a marine bacterium isolated from deep-sea sediments of the Mariana Trench.</title>
        <authorList>
            <person name="Wei Y."/>
        </authorList>
    </citation>
    <scope>NUCLEOTIDE SEQUENCE</scope>
    <source>
        <strain evidence="7">PS1</strain>
    </source>
</reference>
<evidence type="ECO:0000256" key="1">
    <source>
        <dbReference type="ARBA" id="ARBA00001947"/>
    </source>
</evidence>
<evidence type="ECO:0000259" key="6">
    <source>
        <dbReference type="SMART" id="SM00829"/>
    </source>
</evidence>
<keyword evidence="2 5" id="KW-0479">Metal-binding</keyword>
<dbReference type="SMART" id="SM00829">
    <property type="entry name" value="PKS_ER"/>
    <property type="match status" value="1"/>
</dbReference>